<gene>
    <name evidence="1" type="ORF">ANCCAN_15969</name>
</gene>
<organism evidence="1 2">
    <name type="scientific">Ancylostoma caninum</name>
    <name type="common">Dog hookworm</name>
    <dbReference type="NCBI Taxonomy" id="29170"/>
    <lineage>
        <taxon>Eukaryota</taxon>
        <taxon>Metazoa</taxon>
        <taxon>Ecdysozoa</taxon>
        <taxon>Nematoda</taxon>
        <taxon>Chromadorea</taxon>
        <taxon>Rhabditida</taxon>
        <taxon>Rhabditina</taxon>
        <taxon>Rhabditomorpha</taxon>
        <taxon>Strongyloidea</taxon>
        <taxon>Ancylostomatidae</taxon>
        <taxon>Ancylostomatinae</taxon>
        <taxon>Ancylostoma</taxon>
    </lineage>
</organism>
<evidence type="ECO:0000313" key="1">
    <source>
        <dbReference type="EMBL" id="RCN38131.1"/>
    </source>
</evidence>
<dbReference type="Proteomes" id="UP000252519">
    <property type="component" value="Unassembled WGS sequence"/>
</dbReference>
<reference evidence="1 2" key="1">
    <citation type="submission" date="2014-10" db="EMBL/GenBank/DDBJ databases">
        <title>Draft genome of the hookworm Ancylostoma caninum.</title>
        <authorList>
            <person name="Mitreva M."/>
        </authorList>
    </citation>
    <scope>NUCLEOTIDE SEQUENCE [LARGE SCALE GENOMIC DNA]</scope>
    <source>
        <strain evidence="1 2">Baltimore</strain>
    </source>
</reference>
<comment type="caution">
    <text evidence="1">The sequence shown here is derived from an EMBL/GenBank/DDBJ whole genome shotgun (WGS) entry which is preliminary data.</text>
</comment>
<proteinExistence type="predicted"/>
<accession>A0A368G115</accession>
<dbReference type="AlphaFoldDB" id="A0A368G115"/>
<dbReference type="EMBL" id="JOJR01000421">
    <property type="protein sequence ID" value="RCN38131.1"/>
    <property type="molecule type" value="Genomic_DNA"/>
</dbReference>
<sequence>MCSFCPRSTSPTFTLMRLVREYGCRSSPRNPLKTQDSCSYLRKYCCLRMVPTLWTALLLLNY</sequence>
<evidence type="ECO:0000313" key="2">
    <source>
        <dbReference type="Proteomes" id="UP000252519"/>
    </source>
</evidence>
<name>A0A368G115_ANCCA</name>
<protein>
    <submittedName>
        <fullName evidence="1">Uncharacterized protein</fullName>
    </submittedName>
</protein>
<keyword evidence="2" id="KW-1185">Reference proteome</keyword>